<accession>A0A4C1ZV21</accession>
<name>A0A4C1ZV21_EUMVA</name>
<evidence type="ECO:0000256" key="1">
    <source>
        <dbReference type="SAM" id="MobiDB-lite"/>
    </source>
</evidence>
<feature type="region of interest" description="Disordered" evidence="1">
    <location>
        <begin position="13"/>
        <end position="50"/>
    </location>
</feature>
<evidence type="ECO:0000313" key="3">
    <source>
        <dbReference type="Proteomes" id="UP000299102"/>
    </source>
</evidence>
<dbReference type="Proteomes" id="UP000299102">
    <property type="component" value="Unassembled WGS sequence"/>
</dbReference>
<protein>
    <submittedName>
        <fullName evidence="2">Uncharacterized protein</fullName>
    </submittedName>
</protein>
<sequence>MVITAHGRSYPTGVVSALPASRGNRISSGGDRADGVGKEEGGSNHSVRRSHIRGSGRDWLYLDYKTPFWIPS</sequence>
<evidence type="ECO:0000313" key="2">
    <source>
        <dbReference type="EMBL" id="GBP90889.1"/>
    </source>
</evidence>
<comment type="caution">
    <text evidence="2">The sequence shown here is derived from an EMBL/GenBank/DDBJ whole genome shotgun (WGS) entry which is preliminary data.</text>
</comment>
<reference evidence="2 3" key="1">
    <citation type="journal article" date="2019" name="Commun. Biol.">
        <title>The bagworm genome reveals a unique fibroin gene that provides high tensile strength.</title>
        <authorList>
            <person name="Kono N."/>
            <person name="Nakamura H."/>
            <person name="Ohtoshi R."/>
            <person name="Tomita M."/>
            <person name="Numata K."/>
            <person name="Arakawa K."/>
        </authorList>
    </citation>
    <scope>NUCLEOTIDE SEQUENCE [LARGE SCALE GENOMIC DNA]</scope>
</reference>
<dbReference type="EMBL" id="BGZK01002122">
    <property type="protein sequence ID" value="GBP90889.1"/>
    <property type="molecule type" value="Genomic_DNA"/>
</dbReference>
<organism evidence="2 3">
    <name type="scientific">Eumeta variegata</name>
    <name type="common">Bagworm moth</name>
    <name type="synonym">Eumeta japonica</name>
    <dbReference type="NCBI Taxonomy" id="151549"/>
    <lineage>
        <taxon>Eukaryota</taxon>
        <taxon>Metazoa</taxon>
        <taxon>Ecdysozoa</taxon>
        <taxon>Arthropoda</taxon>
        <taxon>Hexapoda</taxon>
        <taxon>Insecta</taxon>
        <taxon>Pterygota</taxon>
        <taxon>Neoptera</taxon>
        <taxon>Endopterygota</taxon>
        <taxon>Lepidoptera</taxon>
        <taxon>Glossata</taxon>
        <taxon>Ditrysia</taxon>
        <taxon>Tineoidea</taxon>
        <taxon>Psychidae</taxon>
        <taxon>Oiketicinae</taxon>
        <taxon>Eumeta</taxon>
    </lineage>
</organism>
<proteinExistence type="predicted"/>
<feature type="compositionally biased region" description="Basic and acidic residues" evidence="1">
    <location>
        <begin position="31"/>
        <end position="42"/>
    </location>
</feature>
<gene>
    <name evidence="2" type="ORF">EVAR_100386_1</name>
</gene>
<dbReference type="AlphaFoldDB" id="A0A4C1ZV21"/>
<keyword evidence="3" id="KW-1185">Reference proteome</keyword>